<dbReference type="InterPro" id="IPR013216">
    <property type="entry name" value="Methyltransf_11"/>
</dbReference>
<dbReference type="Proteomes" id="UP000178870">
    <property type="component" value="Unassembled WGS sequence"/>
</dbReference>
<feature type="domain" description="Methyltransferase type 11" evidence="1">
    <location>
        <begin position="36"/>
        <end position="129"/>
    </location>
</feature>
<dbReference type="PANTHER" id="PTHR43861">
    <property type="entry name" value="TRANS-ACONITATE 2-METHYLTRANSFERASE-RELATED"/>
    <property type="match status" value="1"/>
</dbReference>
<gene>
    <name evidence="2" type="ORF">A2803_03830</name>
</gene>
<evidence type="ECO:0000313" key="2">
    <source>
        <dbReference type="EMBL" id="OGM31295.1"/>
    </source>
</evidence>
<dbReference type="InterPro" id="IPR029063">
    <property type="entry name" value="SAM-dependent_MTases_sf"/>
</dbReference>
<dbReference type="Gene3D" id="3.40.50.150">
    <property type="entry name" value="Vaccinia Virus protein VP39"/>
    <property type="match status" value="1"/>
</dbReference>
<dbReference type="CDD" id="cd02440">
    <property type="entry name" value="AdoMet_MTases"/>
    <property type="match status" value="1"/>
</dbReference>
<dbReference type="Pfam" id="PF08241">
    <property type="entry name" value="Methyltransf_11"/>
    <property type="match status" value="1"/>
</dbReference>
<proteinExistence type="predicted"/>
<evidence type="ECO:0000259" key="1">
    <source>
        <dbReference type="Pfam" id="PF08241"/>
    </source>
</evidence>
<comment type="caution">
    <text evidence="2">The sequence shown here is derived from an EMBL/GenBank/DDBJ whole genome shotgun (WGS) entry which is preliminary data.</text>
</comment>
<protein>
    <recommendedName>
        <fullName evidence="1">Methyltransferase type 11 domain-containing protein</fullName>
    </recommendedName>
</protein>
<name>A0A1F7YXV0_9BACT</name>
<sequence>MNDIIGIETLKRMEKMGFYNKWLVGKVKDYLSGEILEIGCGIGNITELLVHYGKVTATDIERYYIAKTKKRMKGRALIGFGDAEMGIFFFGNKKFDVVINFNVLEHINKDDSAIENMAKRLKKGGRLVIVTPSHELLFGSLDENLGHYRRYEKVEISRKFKDAGLSVKEAKYINWLGALGWFVNSKIFRRKILASKQLGIFAFISKPFLFFERFISPPFGLSVLIVGEKQ</sequence>
<reference evidence="2 3" key="1">
    <citation type="journal article" date="2016" name="Nat. Commun.">
        <title>Thousands of microbial genomes shed light on interconnected biogeochemical processes in an aquifer system.</title>
        <authorList>
            <person name="Anantharaman K."/>
            <person name="Brown C.T."/>
            <person name="Hug L.A."/>
            <person name="Sharon I."/>
            <person name="Castelle C.J."/>
            <person name="Probst A.J."/>
            <person name="Thomas B.C."/>
            <person name="Singh A."/>
            <person name="Wilkins M.J."/>
            <person name="Karaoz U."/>
            <person name="Brodie E.L."/>
            <person name="Williams K.H."/>
            <person name="Hubbard S.S."/>
            <person name="Banfield J.F."/>
        </authorList>
    </citation>
    <scope>NUCLEOTIDE SEQUENCE [LARGE SCALE GENOMIC DNA]</scope>
</reference>
<dbReference type="EMBL" id="MGGP01000028">
    <property type="protein sequence ID" value="OGM31295.1"/>
    <property type="molecule type" value="Genomic_DNA"/>
</dbReference>
<organism evidence="2 3">
    <name type="scientific">Candidatus Woesebacteria bacterium RIFCSPHIGHO2_01_FULL_44_21</name>
    <dbReference type="NCBI Taxonomy" id="1802503"/>
    <lineage>
        <taxon>Bacteria</taxon>
        <taxon>Candidatus Woeseibacteriota</taxon>
    </lineage>
</organism>
<dbReference type="SUPFAM" id="SSF53335">
    <property type="entry name" value="S-adenosyl-L-methionine-dependent methyltransferases"/>
    <property type="match status" value="1"/>
</dbReference>
<dbReference type="GO" id="GO:0008757">
    <property type="term" value="F:S-adenosylmethionine-dependent methyltransferase activity"/>
    <property type="evidence" value="ECO:0007669"/>
    <property type="project" value="InterPro"/>
</dbReference>
<dbReference type="AlphaFoldDB" id="A0A1F7YXV0"/>
<accession>A0A1F7YXV0</accession>
<evidence type="ECO:0000313" key="3">
    <source>
        <dbReference type="Proteomes" id="UP000178870"/>
    </source>
</evidence>